<sequence length="31" mass="3809">MSYQNTTHCMHWVKSDRILHSYLSVKLNYRP</sequence>
<accession>A0A0E9U1B1</accession>
<organism evidence="1">
    <name type="scientific">Anguilla anguilla</name>
    <name type="common">European freshwater eel</name>
    <name type="synonym">Muraena anguilla</name>
    <dbReference type="NCBI Taxonomy" id="7936"/>
    <lineage>
        <taxon>Eukaryota</taxon>
        <taxon>Metazoa</taxon>
        <taxon>Chordata</taxon>
        <taxon>Craniata</taxon>
        <taxon>Vertebrata</taxon>
        <taxon>Euteleostomi</taxon>
        <taxon>Actinopterygii</taxon>
        <taxon>Neopterygii</taxon>
        <taxon>Teleostei</taxon>
        <taxon>Anguilliformes</taxon>
        <taxon>Anguillidae</taxon>
        <taxon>Anguilla</taxon>
    </lineage>
</organism>
<proteinExistence type="predicted"/>
<reference evidence="1" key="2">
    <citation type="journal article" date="2015" name="Fish Shellfish Immunol.">
        <title>Early steps in the European eel (Anguilla anguilla)-Vibrio vulnificus interaction in the gills: Role of the RtxA13 toxin.</title>
        <authorList>
            <person name="Callol A."/>
            <person name="Pajuelo D."/>
            <person name="Ebbesson L."/>
            <person name="Teles M."/>
            <person name="MacKenzie S."/>
            <person name="Amaro C."/>
        </authorList>
    </citation>
    <scope>NUCLEOTIDE SEQUENCE</scope>
</reference>
<evidence type="ECO:0000313" key="1">
    <source>
        <dbReference type="EMBL" id="JAH59699.1"/>
    </source>
</evidence>
<dbReference type="EMBL" id="GBXM01048878">
    <property type="protein sequence ID" value="JAH59699.1"/>
    <property type="molecule type" value="Transcribed_RNA"/>
</dbReference>
<reference evidence="1" key="1">
    <citation type="submission" date="2014-11" db="EMBL/GenBank/DDBJ databases">
        <authorList>
            <person name="Amaro Gonzalez C."/>
        </authorList>
    </citation>
    <scope>NUCLEOTIDE SEQUENCE</scope>
</reference>
<dbReference type="AlphaFoldDB" id="A0A0E9U1B1"/>
<protein>
    <submittedName>
        <fullName evidence="1">Uncharacterized protein</fullName>
    </submittedName>
</protein>
<name>A0A0E9U1B1_ANGAN</name>